<accession>A0AAV5UZ06</accession>
<proteinExistence type="predicted"/>
<evidence type="ECO:0008006" key="4">
    <source>
        <dbReference type="Google" id="ProtNLM"/>
    </source>
</evidence>
<evidence type="ECO:0000313" key="3">
    <source>
        <dbReference type="Proteomes" id="UP001432322"/>
    </source>
</evidence>
<sequence length="108" mass="12166">MSQCLFARLLAAIIFVSGAVLLVLSPFFSYHRTLNNSPFRGASQPADFCENFRQKQFVAMCKHDCDAYPFVLARSCNDLRKTMNHNHSSGHLLLLTSRADCSRELAKP</sequence>
<dbReference type="AlphaFoldDB" id="A0AAV5UZ06"/>
<evidence type="ECO:0000256" key="1">
    <source>
        <dbReference type="SAM" id="Phobius"/>
    </source>
</evidence>
<evidence type="ECO:0000313" key="2">
    <source>
        <dbReference type="EMBL" id="GMT11579.1"/>
    </source>
</evidence>
<protein>
    <recommendedName>
        <fullName evidence="4">Ion channel</fullName>
    </recommendedName>
</protein>
<dbReference type="Proteomes" id="UP001432322">
    <property type="component" value="Unassembled WGS sequence"/>
</dbReference>
<dbReference type="EMBL" id="BTSY01000001">
    <property type="protein sequence ID" value="GMT11579.1"/>
    <property type="molecule type" value="Genomic_DNA"/>
</dbReference>
<gene>
    <name evidence="2" type="ORF">PFISCL1PPCAC_2876</name>
</gene>
<feature type="transmembrane region" description="Helical" evidence="1">
    <location>
        <begin position="6"/>
        <end position="30"/>
    </location>
</feature>
<keyword evidence="1" id="KW-0472">Membrane</keyword>
<organism evidence="2 3">
    <name type="scientific">Pristionchus fissidentatus</name>
    <dbReference type="NCBI Taxonomy" id="1538716"/>
    <lineage>
        <taxon>Eukaryota</taxon>
        <taxon>Metazoa</taxon>
        <taxon>Ecdysozoa</taxon>
        <taxon>Nematoda</taxon>
        <taxon>Chromadorea</taxon>
        <taxon>Rhabditida</taxon>
        <taxon>Rhabditina</taxon>
        <taxon>Diplogasteromorpha</taxon>
        <taxon>Diplogasteroidea</taxon>
        <taxon>Neodiplogasteridae</taxon>
        <taxon>Pristionchus</taxon>
    </lineage>
</organism>
<name>A0AAV5UZ06_9BILA</name>
<keyword evidence="1" id="KW-0812">Transmembrane</keyword>
<reference evidence="2" key="1">
    <citation type="submission" date="2023-10" db="EMBL/GenBank/DDBJ databases">
        <title>Genome assembly of Pristionchus species.</title>
        <authorList>
            <person name="Yoshida K."/>
            <person name="Sommer R.J."/>
        </authorList>
    </citation>
    <scope>NUCLEOTIDE SEQUENCE</scope>
    <source>
        <strain evidence="2">RS5133</strain>
    </source>
</reference>
<keyword evidence="1" id="KW-1133">Transmembrane helix</keyword>
<comment type="caution">
    <text evidence="2">The sequence shown here is derived from an EMBL/GenBank/DDBJ whole genome shotgun (WGS) entry which is preliminary data.</text>
</comment>
<keyword evidence="3" id="KW-1185">Reference proteome</keyword>